<dbReference type="InterPro" id="IPR044730">
    <property type="entry name" value="RNase_H-like_dom_plant"/>
</dbReference>
<dbReference type="Pfam" id="PF13456">
    <property type="entry name" value="RVT_3"/>
    <property type="match status" value="1"/>
</dbReference>
<dbReference type="GO" id="GO:0003676">
    <property type="term" value="F:nucleic acid binding"/>
    <property type="evidence" value="ECO:0007669"/>
    <property type="project" value="InterPro"/>
</dbReference>
<organism evidence="2 3">
    <name type="scientific">Apostasia shenzhenica</name>
    <dbReference type="NCBI Taxonomy" id="1088818"/>
    <lineage>
        <taxon>Eukaryota</taxon>
        <taxon>Viridiplantae</taxon>
        <taxon>Streptophyta</taxon>
        <taxon>Embryophyta</taxon>
        <taxon>Tracheophyta</taxon>
        <taxon>Spermatophyta</taxon>
        <taxon>Magnoliopsida</taxon>
        <taxon>Liliopsida</taxon>
        <taxon>Asparagales</taxon>
        <taxon>Orchidaceae</taxon>
        <taxon>Apostasioideae</taxon>
        <taxon>Apostasia</taxon>
    </lineage>
</organism>
<dbReference type="GO" id="GO:0004523">
    <property type="term" value="F:RNA-DNA hybrid ribonuclease activity"/>
    <property type="evidence" value="ECO:0007669"/>
    <property type="project" value="InterPro"/>
</dbReference>
<dbReference type="OrthoDB" id="690769at2759"/>
<dbReference type="AlphaFoldDB" id="A0A2I0AZW2"/>
<feature type="domain" description="RNase H type-1" evidence="1">
    <location>
        <begin position="10"/>
        <end position="129"/>
    </location>
</feature>
<dbReference type="InterPro" id="IPR036397">
    <property type="entry name" value="RNaseH_sf"/>
</dbReference>
<dbReference type="PANTHER" id="PTHR47074">
    <property type="entry name" value="BNAC02G40300D PROTEIN"/>
    <property type="match status" value="1"/>
</dbReference>
<evidence type="ECO:0000313" key="3">
    <source>
        <dbReference type="Proteomes" id="UP000236161"/>
    </source>
</evidence>
<dbReference type="InterPro" id="IPR052929">
    <property type="entry name" value="RNase_H-like_EbsB-rel"/>
</dbReference>
<dbReference type="EMBL" id="KZ451932">
    <property type="protein sequence ID" value="PKA61087.1"/>
    <property type="molecule type" value="Genomic_DNA"/>
</dbReference>
<name>A0A2I0AZW2_9ASPA</name>
<sequence length="159" mass="17687">MVGSIKVNVDASVYTSLDFFGVGVIIRNHYGVAIAAASKRLLDRFAPHLAECMAIKVRSELVKECNLKKWSIESDAVNIINTITNSAPLAPEAHIIEDIKEEMLMTFCSSVNHCSRSANKFAHSLAQFAINSKGIFVWKEIMPIFLGPLIYNDYLFCNC</sequence>
<protein>
    <recommendedName>
        <fullName evidence="1">RNase H type-1 domain-containing protein</fullName>
    </recommendedName>
</protein>
<dbReference type="Proteomes" id="UP000236161">
    <property type="component" value="Unassembled WGS sequence"/>
</dbReference>
<dbReference type="InterPro" id="IPR002156">
    <property type="entry name" value="RNaseH_domain"/>
</dbReference>
<gene>
    <name evidence="2" type="ORF">AXF42_Ash005983</name>
</gene>
<evidence type="ECO:0000313" key="2">
    <source>
        <dbReference type="EMBL" id="PKA61087.1"/>
    </source>
</evidence>
<reference evidence="2 3" key="1">
    <citation type="journal article" date="2017" name="Nature">
        <title>The Apostasia genome and the evolution of orchids.</title>
        <authorList>
            <person name="Zhang G.Q."/>
            <person name="Liu K.W."/>
            <person name="Li Z."/>
            <person name="Lohaus R."/>
            <person name="Hsiao Y.Y."/>
            <person name="Niu S.C."/>
            <person name="Wang J.Y."/>
            <person name="Lin Y.C."/>
            <person name="Xu Q."/>
            <person name="Chen L.J."/>
            <person name="Yoshida K."/>
            <person name="Fujiwara S."/>
            <person name="Wang Z.W."/>
            <person name="Zhang Y.Q."/>
            <person name="Mitsuda N."/>
            <person name="Wang M."/>
            <person name="Liu G.H."/>
            <person name="Pecoraro L."/>
            <person name="Huang H.X."/>
            <person name="Xiao X.J."/>
            <person name="Lin M."/>
            <person name="Wu X.Y."/>
            <person name="Wu W.L."/>
            <person name="Chen Y.Y."/>
            <person name="Chang S.B."/>
            <person name="Sakamoto S."/>
            <person name="Ohme-Takagi M."/>
            <person name="Yagi M."/>
            <person name="Zeng S.J."/>
            <person name="Shen C.Y."/>
            <person name="Yeh C.M."/>
            <person name="Luo Y.B."/>
            <person name="Tsai W.C."/>
            <person name="Van de Peer Y."/>
            <person name="Liu Z.J."/>
        </authorList>
    </citation>
    <scope>NUCLEOTIDE SEQUENCE [LARGE SCALE GENOMIC DNA]</scope>
    <source>
        <strain evidence="3">cv. Shenzhen</strain>
        <tissue evidence="2">Stem</tissue>
    </source>
</reference>
<proteinExistence type="predicted"/>
<dbReference type="InterPro" id="IPR012337">
    <property type="entry name" value="RNaseH-like_sf"/>
</dbReference>
<accession>A0A2I0AZW2</accession>
<dbReference type="CDD" id="cd06222">
    <property type="entry name" value="RNase_H_like"/>
    <property type="match status" value="1"/>
</dbReference>
<dbReference type="PANTHER" id="PTHR47074:SF79">
    <property type="entry name" value="PUTATIVE-RELATED"/>
    <property type="match status" value="1"/>
</dbReference>
<dbReference type="SUPFAM" id="SSF53098">
    <property type="entry name" value="Ribonuclease H-like"/>
    <property type="match status" value="1"/>
</dbReference>
<dbReference type="Gene3D" id="3.30.420.10">
    <property type="entry name" value="Ribonuclease H-like superfamily/Ribonuclease H"/>
    <property type="match status" value="1"/>
</dbReference>
<keyword evidence="3" id="KW-1185">Reference proteome</keyword>
<evidence type="ECO:0000259" key="1">
    <source>
        <dbReference type="Pfam" id="PF13456"/>
    </source>
</evidence>